<organism evidence="4 5">
    <name type="scientific">Cryoendolithus antarcticus</name>
    <dbReference type="NCBI Taxonomy" id="1507870"/>
    <lineage>
        <taxon>Eukaryota</taxon>
        <taxon>Fungi</taxon>
        <taxon>Dikarya</taxon>
        <taxon>Ascomycota</taxon>
        <taxon>Pezizomycotina</taxon>
        <taxon>Dothideomycetes</taxon>
        <taxon>Dothideomycetidae</taxon>
        <taxon>Cladosporiales</taxon>
        <taxon>Cladosporiaceae</taxon>
        <taxon>Cryoendolithus</taxon>
    </lineage>
</organism>
<dbReference type="EMBL" id="NAJO01000029">
    <property type="protein sequence ID" value="OQO01875.1"/>
    <property type="molecule type" value="Genomic_DNA"/>
</dbReference>
<name>A0A1V8SRR3_9PEZI</name>
<dbReference type="InParanoid" id="A0A1V8SRR3"/>
<comment type="similarity">
    <text evidence="1">Belongs to the RRP7 family.</text>
</comment>
<reference evidence="5" key="1">
    <citation type="submission" date="2017-03" db="EMBL/GenBank/DDBJ databases">
        <title>Genomes of endolithic fungi from Antarctica.</title>
        <authorList>
            <person name="Coleine C."/>
            <person name="Masonjones S."/>
            <person name="Stajich J.E."/>
        </authorList>
    </citation>
    <scope>NUCLEOTIDE SEQUENCE [LARGE SCALE GENOMIC DNA]</scope>
    <source>
        <strain evidence="5">CCFEE 5527</strain>
    </source>
</reference>
<proteinExistence type="inferred from homology"/>
<gene>
    <name evidence="4" type="ORF">B0A48_12348</name>
</gene>
<dbReference type="CDD" id="cd12950">
    <property type="entry name" value="RRP7_Rrp7p"/>
    <property type="match status" value="1"/>
</dbReference>
<dbReference type="Pfam" id="PF17799">
    <property type="entry name" value="RRM_Rrp7"/>
    <property type="match status" value="1"/>
</dbReference>
<evidence type="ECO:0000259" key="3">
    <source>
        <dbReference type="Pfam" id="PF17799"/>
    </source>
</evidence>
<dbReference type="InterPro" id="IPR040446">
    <property type="entry name" value="RRP7"/>
</dbReference>
<dbReference type="GO" id="GO:0000028">
    <property type="term" value="P:ribosomal small subunit assembly"/>
    <property type="evidence" value="ECO:0007669"/>
    <property type="project" value="TreeGrafter"/>
</dbReference>
<dbReference type="OrthoDB" id="5390at2759"/>
<dbReference type="FunCoup" id="A0A1V8SRR3">
    <property type="interactions" value="417"/>
</dbReference>
<dbReference type="Proteomes" id="UP000192596">
    <property type="component" value="Unassembled WGS sequence"/>
</dbReference>
<accession>A0A1V8SRR3</accession>
<feature type="domain" description="Rrp7 RRM-like N-terminal" evidence="3">
    <location>
        <begin position="13"/>
        <end position="187"/>
    </location>
</feature>
<dbReference type="PANTHER" id="PTHR13191:SF0">
    <property type="entry name" value="RIBOSOMAL RNA-PROCESSING PROTEIN 7 HOMOLOG A-RELATED"/>
    <property type="match status" value="1"/>
</dbReference>
<dbReference type="InterPro" id="IPR040447">
    <property type="entry name" value="RRM_Rrp7"/>
</dbReference>
<dbReference type="Gene3D" id="6.10.250.1770">
    <property type="match status" value="1"/>
</dbReference>
<dbReference type="GO" id="GO:0006364">
    <property type="term" value="P:rRNA processing"/>
    <property type="evidence" value="ECO:0007669"/>
    <property type="project" value="TreeGrafter"/>
</dbReference>
<comment type="caution">
    <text evidence="4">The sequence shown here is derived from an EMBL/GenBank/DDBJ whole genome shotgun (WGS) entry which is preliminary data.</text>
</comment>
<sequence length="305" mass="33724">MVPTKSPAVATSVNDFTVLPLRVPGLPSYPKDTTHHLYLRANAPKAPTADTPREVFLVNVPIDATDVHLRSLFANQLGGARVESVAFEGARVGKGITAPVAPARKKRKRGQEDGESAAPAEVGLLPETWDRETHCSGGTAIVTFVDKPSAESGLREARRAVKSGKTITWGEVIDGKVPALGLARYAAHHKRRHPSHHALQESIDAYMTTFAAQEAARAKALARQRAEPDEDGFITVVRGGRSDLAREDAVRLKEEELKKRQEKMIGEGFYKFQHRERKKKESQALVGQFEMDRRRVEEMRKRRGG</sequence>
<feature type="domain" description="Ribosomal RNA-processing protein 7 C-terminal" evidence="2">
    <location>
        <begin position="191"/>
        <end position="303"/>
    </location>
</feature>
<evidence type="ECO:0000313" key="5">
    <source>
        <dbReference type="Proteomes" id="UP000192596"/>
    </source>
</evidence>
<dbReference type="STRING" id="1507870.A0A1V8SRR3"/>
<dbReference type="AlphaFoldDB" id="A0A1V8SRR3"/>
<evidence type="ECO:0000256" key="1">
    <source>
        <dbReference type="ARBA" id="ARBA00006110"/>
    </source>
</evidence>
<evidence type="ECO:0000259" key="2">
    <source>
        <dbReference type="Pfam" id="PF12923"/>
    </source>
</evidence>
<protein>
    <recommendedName>
        <fullName evidence="6">Ribosomal RNA-processing protein 7 C-terminal domain-containing protein</fullName>
    </recommendedName>
</protein>
<evidence type="ECO:0008006" key="6">
    <source>
        <dbReference type="Google" id="ProtNLM"/>
    </source>
</evidence>
<dbReference type="CDD" id="cd12293">
    <property type="entry name" value="dRRM_Rrp7p"/>
    <property type="match status" value="1"/>
</dbReference>
<dbReference type="GO" id="GO:0034456">
    <property type="term" value="C:UTP-C complex"/>
    <property type="evidence" value="ECO:0007669"/>
    <property type="project" value="TreeGrafter"/>
</dbReference>
<dbReference type="InterPro" id="IPR024326">
    <property type="entry name" value="RRP7_C"/>
</dbReference>
<dbReference type="GO" id="GO:0032545">
    <property type="term" value="C:CURI complex"/>
    <property type="evidence" value="ECO:0007669"/>
    <property type="project" value="TreeGrafter"/>
</dbReference>
<dbReference type="PANTHER" id="PTHR13191">
    <property type="entry name" value="RIBOSOMAL RNA PROCESSING PROTEIN 7-RELATED"/>
    <property type="match status" value="1"/>
</dbReference>
<evidence type="ECO:0000313" key="4">
    <source>
        <dbReference type="EMBL" id="OQO01875.1"/>
    </source>
</evidence>
<dbReference type="Pfam" id="PF12923">
    <property type="entry name" value="RRP7"/>
    <property type="match status" value="1"/>
</dbReference>
<keyword evidence="5" id="KW-1185">Reference proteome</keyword>